<dbReference type="GO" id="GO:0006508">
    <property type="term" value="P:proteolysis"/>
    <property type="evidence" value="ECO:0007669"/>
    <property type="project" value="UniProtKB-KW"/>
</dbReference>
<keyword evidence="1" id="KW-0732">Signal</keyword>
<feature type="signal peptide" evidence="1">
    <location>
        <begin position="1"/>
        <end position="32"/>
    </location>
</feature>
<dbReference type="Pfam" id="PF13365">
    <property type="entry name" value="Trypsin_2"/>
    <property type="match status" value="1"/>
</dbReference>
<gene>
    <name evidence="2" type="ORF">E4U03_12255</name>
</gene>
<dbReference type="InterPro" id="IPR043504">
    <property type="entry name" value="Peptidase_S1_PA_chymotrypsin"/>
</dbReference>
<name>A0A4Y9F1M5_9MICC</name>
<dbReference type="SUPFAM" id="SSF50494">
    <property type="entry name" value="Trypsin-like serine proteases"/>
    <property type="match status" value="1"/>
</dbReference>
<dbReference type="InterPro" id="IPR009003">
    <property type="entry name" value="Peptidase_S1_PA"/>
</dbReference>
<proteinExistence type="predicted"/>
<organism evidence="2 3">
    <name type="scientific">Rothia nasimurium</name>
    <dbReference type="NCBI Taxonomy" id="85336"/>
    <lineage>
        <taxon>Bacteria</taxon>
        <taxon>Bacillati</taxon>
        <taxon>Actinomycetota</taxon>
        <taxon>Actinomycetes</taxon>
        <taxon>Micrococcales</taxon>
        <taxon>Micrococcaceae</taxon>
        <taxon>Rothia</taxon>
    </lineage>
</organism>
<keyword evidence="2" id="KW-0378">Hydrolase</keyword>
<evidence type="ECO:0000313" key="2">
    <source>
        <dbReference type="EMBL" id="TFU19676.1"/>
    </source>
</evidence>
<comment type="caution">
    <text evidence="2">The sequence shown here is derived from an EMBL/GenBank/DDBJ whole genome shotgun (WGS) entry which is preliminary data.</text>
</comment>
<dbReference type="AlphaFoldDB" id="A0A4Y9F1M5"/>
<dbReference type="Gene3D" id="2.40.10.10">
    <property type="entry name" value="Trypsin-like serine proteases"/>
    <property type="match status" value="2"/>
</dbReference>
<feature type="chain" id="PRO_5021255020" evidence="1">
    <location>
        <begin position="33"/>
        <end position="288"/>
    </location>
</feature>
<reference evidence="2 3" key="1">
    <citation type="submission" date="2019-03" db="EMBL/GenBank/DDBJ databases">
        <title>Diversity of the mouse oral microbiome.</title>
        <authorList>
            <person name="Joseph S."/>
            <person name="Aduse-Opoku J."/>
            <person name="Curtis M."/>
            <person name="Wade W."/>
            <person name="Hashim A."/>
        </authorList>
    </citation>
    <scope>NUCLEOTIDE SEQUENCE [LARGE SCALE GENOMIC DNA]</scope>
    <source>
        <strain evidence="3">irhom_31</strain>
    </source>
</reference>
<keyword evidence="2" id="KW-0645">Protease</keyword>
<accession>A0A4Y9F1M5</accession>
<dbReference type="OrthoDB" id="3233951at2"/>
<sequence length="288" mass="31532">MNTKLSLITRLVATTTALIAALSTAATAPAQAQNPYQTFDSTVGIYNCSASLIQLPGAKDSDRALVMTNGHCIKPVFDRFMERGEVITDYSLQRNGASYFKEVSFYGGTQPRELTKAQLTDIVYATMDNTDLAILRTNKTYSQLKASGVKVRPFSAQRPSARTPIQIPSTYWMKTYSCKIDGFAHELHEGSWVWKDAMRYTASGCQVQPGSSGSPIINANNGSIIGVNNTYVEGRQECSMGNACEVDSSGRKRSFVKRGYGTQTHYVPSCFNGSSLAMNKYGCQLPKK</sequence>
<dbReference type="Proteomes" id="UP000297951">
    <property type="component" value="Unassembled WGS sequence"/>
</dbReference>
<protein>
    <submittedName>
        <fullName evidence="2">Serine protease</fullName>
    </submittedName>
</protein>
<evidence type="ECO:0000256" key="1">
    <source>
        <dbReference type="SAM" id="SignalP"/>
    </source>
</evidence>
<dbReference type="RefSeq" id="WP_135014002.1">
    <property type="nucleotide sequence ID" value="NZ_JADGLK010000076.1"/>
</dbReference>
<dbReference type="EMBL" id="SPQC01000076">
    <property type="protein sequence ID" value="TFU19676.1"/>
    <property type="molecule type" value="Genomic_DNA"/>
</dbReference>
<evidence type="ECO:0000313" key="3">
    <source>
        <dbReference type="Proteomes" id="UP000297951"/>
    </source>
</evidence>
<dbReference type="GO" id="GO:0008233">
    <property type="term" value="F:peptidase activity"/>
    <property type="evidence" value="ECO:0007669"/>
    <property type="project" value="UniProtKB-KW"/>
</dbReference>